<name>A0A949WT90_9CLOT</name>
<dbReference type="Pfam" id="PF04851">
    <property type="entry name" value="ResIII"/>
    <property type="match status" value="1"/>
</dbReference>
<dbReference type="GO" id="GO:0005524">
    <property type="term" value="F:ATP binding"/>
    <property type="evidence" value="ECO:0007669"/>
    <property type="project" value="InterPro"/>
</dbReference>
<keyword evidence="2" id="KW-0347">Helicase</keyword>
<gene>
    <name evidence="2" type="ORF">I6U48_24465</name>
</gene>
<keyword evidence="2" id="KW-0067">ATP-binding</keyword>
<organism evidence="2 3">
    <name type="scientific">Clostridium thailandense</name>
    <dbReference type="NCBI Taxonomy" id="2794346"/>
    <lineage>
        <taxon>Bacteria</taxon>
        <taxon>Bacillati</taxon>
        <taxon>Bacillota</taxon>
        <taxon>Clostridia</taxon>
        <taxon>Eubacteriales</taxon>
        <taxon>Clostridiaceae</taxon>
        <taxon>Clostridium</taxon>
    </lineage>
</organism>
<keyword evidence="2" id="KW-0547">Nucleotide-binding</keyword>
<feature type="domain" description="Helicase/UvrB N-terminal" evidence="1">
    <location>
        <begin position="18"/>
        <end position="149"/>
    </location>
</feature>
<dbReference type="GO" id="GO:0016787">
    <property type="term" value="F:hydrolase activity"/>
    <property type="evidence" value="ECO:0007669"/>
    <property type="project" value="InterPro"/>
</dbReference>
<dbReference type="RefSeq" id="WP_218323096.1">
    <property type="nucleotide sequence ID" value="NZ_JAEEGC010000150.1"/>
</dbReference>
<evidence type="ECO:0000313" key="3">
    <source>
        <dbReference type="Proteomes" id="UP000694308"/>
    </source>
</evidence>
<dbReference type="GO" id="GO:0003677">
    <property type="term" value="F:DNA binding"/>
    <property type="evidence" value="ECO:0007669"/>
    <property type="project" value="InterPro"/>
</dbReference>
<dbReference type="InterPro" id="IPR006935">
    <property type="entry name" value="Helicase/UvrB_N"/>
</dbReference>
<dbReference type="AlphaFoldDB" id="A0A949WT90"/>
<dbReference type="EMBL" id="JAEEGC010000150">
    <property type="protein sequence ID" value="MBV7276050.1"/>
    <property type="molecule type" value="Genomic_DNA"/>
</dbReference>
<keyword evidence="2" id="KW-0378">Hydrolase</keyword>
<proteinExistence type="predicted"/>
<keyword evidence="3" id="KW-1185">Reference proteome</keyword>
<dbReference type="GO" id="GO:0004386">
    <property type="term" value="F:helicase activity"/>
    <property type="evidence" value="ECO:0007669"/>
    <property type="project" value="UniProtKB-KW"/>
</dbReference>
<evidence type="ECO:0000313" key="2">
    <source>
        <dbReference type="EMBL" id="MBV7276050.1"/>
    </source>
</evidence>
<sequence>MNYIEKLNNHKEYLRNLILGDFNNPSNIKLFDLECGLGKTKTAVEVVTELYKINPNKKILFVTRFDDTVESVKNNSDFYNLIHSKINIMAKSNIAVAINKTTKYDYIPKYLEKFNVVVITHEKYKQISKYPKQVELFQKYMDILIVDEEINMVEAIKYSKKRMDWFSTVLPRWMRGRYEKVIRDIDLALSEQKEMLFLTFDINKNKEIRILKGQIKNFINDAYSRTQVKKDEKTGKDVSMVKRDFIEEVNEIYQIYNNQCIIMKNKICTYDKRIKYWLLKKNILLDANGGFNYIYRISDLFDTSTPQSKIINHSNCNLYVYNCNTTKYAKSKYKDFYEHVQEEVESIIKENDKVLVIGNKLDEKNLRFDNKNIAMNHFGNLNGKNAWKDFNKIFIIQTPNIPAEVYILKYMYYSQKIMNNKYTLYQHPENGVMKFKNEEFDKIRVSYISAELYQAIKRIQRKVNDDGLAVKADYYIINNDEGVVNLLIKQLKGINVYNLDFDVQRQERKEYDNSNRFKDSYADKFIKLLDSLDKGGYKKNWLREQIEYESKAQFSNKILNHPEVKKYMIYKNIINRGQRIIIV</sequence>
<comment type="caution">
    <text evidence="2">The sequence shown here is derived from an EMBL/GenBank/DDBJ whole genome shotgun (WGS) entry which is preliminary data.</text>
</comment>
<reference evidence="2" key="1">
    <citation type="submission" date="2020-12" db="EMBL/GenBank/DDBJ databases">
        <title>Clostridium thailandense sp. nov., a novel acetogenic bacterium isolated from peat land soil in Thailand.</title>
        <authorList>
            <person name="Chaikitkaew S."/>
            <person name="Birkeland N.K."/>
        </authorList>
    </citation>
    <scope>NUCLEOTIDE SEQUENCE</scope>
    <source>
        <strain evidence="2">PL3</strain>
    </source>
</reference>
<evidence type="ECO:0000259" key="1">
    <source>
        <dbReference type="Pfam" id="PF04851"/>
    </source>
</evidence>
<dbReference type="Proteomes" id="UP000694308">
    <property type="component" value="Unassembled WGS sequence"/>
</dbReference>
<accession>A0A949WT90</accession>
<protein>
    <submittedName>
        <fullName evidence="2">DEAD/DEAH box helicase family protein</fullName>
    </submittedName>
</protein>